<protein>
    <submittedName>
        <fullName evidence="8">Response regulator receiver modulated diguanylate cyclase/phosphodiesterase with PAS/PAC sensor(S)</fullName>
    </submittedName>
</protein>
<dbReference type="PROSITE" id="PS50113">
    <property type="entry name" value="PAC"/>
    <property type="match status" value="2"/>
</dbReference>
<dbReference type="PROSITE" id="PS50112">
    <property type="entry name" value="PAS"/>
    <property type="match status" value="2"/>
</dbReference>
<dbReference type="PATRIC" id="fig|1244869.3.peg.2596"/>
<dbReference type="PROSITE" id="PS50110">
    <property type="entry name" value="RESPONSE_REGULATORY"/>
    <property type="match status" value="1"/>
</dbReference>
<dbReference type="STRING" id="1244869.H261_12869"/>
<dbReference type="InterPro" id="IPR013655">
    <property type="entry name" value="PAS_fold_3"/>
</dbReference>
<dbReference type="FunFam" id="3.30.70.270:FF:000001">
    <property type="entry name" value="Diguanylate cyclase domain protein"/>
    <property type="match status" value="1"/>
</dbReference>
<dbReference type="SMART" id="SM00052">
    <property type="entry name" value="EAL"/>
    <property type="match status" value="1"/>
</dbReference>
<dbReference type="SUPFAM" id="SSF52172">
    <property type="entry name" value="CheY-like"/>
    <property type="match status" value="1"/>
</dbReference>
<feature type="domain" description="PAS" evidence="4">
    <location>
        <begin position="140"/>
        <end position="212"/>
    </location>
</feature>
<evidence type="ECO:0000313" key="8">
    <source>
        <dbReference type="EMBL" id="EME69546.1"/>
    </source>
</evidence>
<dbReference type="Pfam" id="PF00563">
    <property type="entry name" value="EAL"/>
    <property type="match status" value="1"/>
</dbReference>
<dbReference type="SMART" id="SM00091">
    <property type="entry name" value="PAS"/>
    <property type="match status" value="2"/>
</dbReference>
<dbReference type="SMART" id="SM00448">
    <property type="entry name" value="REC"/>
    <property type="match status" value="1"/>
</dbReference>
<organism evidence="8 9">
    <name type="scientific">Paramagnetospirillum caucaseum</name>
    <dbReference type="NCBI Taxonomy" id="1244869"/>
    <lineage>
        <taxon>Bacteria</taxon>
        <taxon>Pseudomonadati</taxon>
        <taxon>Pseudomonadota</taxon>
        <taxon>Alphaproteobacteria</taxon>
        <taxon>Rhodospirillales</taxon>
        <taxon>Magnetospirillaceae</taxon>
        <taxon>Paramagnetospirillum</taxon>
    </lineage>
</organism>
<dbReference type="FunFam" id="3.20.20.450:FF:000001">
    <property type="entry name" value="Cyclic di-GMP phosphodiesterase yahA"/>
    <property type="match status" value="1"/>
</dbReference>
<dbReference type="Gene3D" id="3.40.50.2300">
    <property type="match status" value="1"/>
</dbReference>
<dbReference type="InterPro" id="IPR000700">
    <property type="entry name" value="PAS-assoc_C"/>
</dbReference>
<dbReference type="SUPFAM" id="SSF141868">
    <property type="entry name" value="EAL domain-like"/>
    <property type="match status" value="1"/>
</dbReference>
<dbReference type="InterPro" id="IPR000160">
    <property type="entry name" value="GGDEF_dom"/>
</dbReference>
<dbReference type="InterPro" id="IPR001633">
    <property type="entry name" value="EAL_dom"/>
</dbReference>
<evidence type="ECO:0000259" key="6">
    <source>
        <dbReference type="PROSITE" id="PS50883"/>
    </source>
</evidence>
<name>M2Y927_9PROT</name>
<evidence type="ECO:0000256" key="1">
    <source>
        <dbReference type="ARBA" id="ARBA00051114"/>
    </source>
</evidence>
<keyword evidence="9" id="KW-1185">Reference proteome</keyword>
<reference evidence="8 9" key="1">
    <citation type="journal article" date="2014" name="Genome Announc.">
        <title>Draft Genome Sequence of Magnetospirillum sp. Strain SO-1, a Freshwater Magnetotactic Bacterium Isolated from the Ol'khovka River, Russia.</title>
        <authorList>
            <person name="Grouzdev D.S."/>
            <person name="Dziuba M.V."/>
            <person name="Sukhacheva M.S."/>
            <person name="Mardanov A.V."/>
            <person name="Beletskiy A.V."/>
            <person name="Kuznetsov B.B."/>
            <person name="Skryabin K.G."/>
        </authorList>
    </citation>
    <scope>NUCLEOTIDE SEQUENCE [LARGE SCALE GENOMIC DNA]</scope>
    <source>
        <strain evidence="8 9">SO-1</strain>
    </source>
</reference>
<dbReference type="GO" id="GO:0071732">
    <property type="term" value="P:cellular response to nitric oxide"/>
    <property type="evidence" value="ECO:0007669"/>
    <property type="project" value="UniProtKB-ARBA"/>
</dbReference>
<feature type="domain" description="PAS" evidence="4">
    <location>
        <begin position="262"/>
        <end position="335"/>
    </location>
</feature>
<proteinExistence type="predicted"/>
<evidence type="ECO:0000259" key="5">
    <source>
        <dbReference type="PROSITE" id="PS50113"/>
    </source>
</evidence>
<dbReference type="Gene3D" id="3.30.70.270">
    <property type="match status" value="1"/>
</dbReference>
<evidence type="ECO:0000259" key="3">
    <source>
        <dbReference type="PROSITE" id="PS50110"/>
    </source>
</evidence>
<dbReference type="PROSITE" id="PS50883">
    <property type="entry name" value="EAL"/>
    <property type="match status" value="1"/>
</dbReference>
<evidence type="ECO:0000256" key="2">
    <source>
        <dbReference type="PROSITE-ProRule" id="PRU00169"/>
    </source>
</evidence>
<accession>M2Y927</accession>
<dbReference type="InterPro" id="IPR001610">
    <property type="entry name" value="PAC"/>
</dbReference>
<dbReference type="GO" id="GO:0000160">
    <property type="term" value="P:phosphorelay signal transduction system"/>
    <property type="evidence" value="ECO:0007669"/>
    <property type="project" value="InterPro"/>
</dbReference>
<dbReference type="SMART" id="SM00086">
    <property type="entry name" value="PAC"/>
    <property type="match status" value="2"/>
</dbReference>
<dbReference type="NCBIfam" id="TIGR00254">
    <property type="entry name" value="GGDEF"/>
    <property type="match status" value="1"/>
</dbReference>
<dbReference type="SMART" id="SM00267">
    <property type="entry name" value="GGDEF"/>
    <property type="match status" value="1"/>
</dbReference>
<dbReference type="NCBIfam" id="TIGR00229">
    <property type="entry name" value="sensory_box"/>
    <property type="match status" value="2"/>
</dbReference>
<dbReference type="OrthoDB" id="7251575at2"/>
<dbReference type="InterPro" id="IPR001789">
    <property type="entry name" value="Sig_transdc_resp-reg_receiver"/>
</dbReference>
<dbReference type="AlphaFoldDB" id="M2Y927"/>
<evidence type="ECO:0000259" key="7">
    <source>
        <dbReference type="PROSITE" id="PS50887"/>
    </source>
</evidence>
<dbReference type="eggNOG" id="COG5001">
    <property type="taxonomic scope" value="Bacteria"/>
</dbReference>
<dbReference type="CDD" id="cd00130">
    <property type="entry name" value="PAS"/>
    <property type="match status" value="2"/>
</dbReference>
<comment type="catalytic activity">
    <reaction evidence="1">
        <text>3',3'-c-di-GMP + H2O = 5'-phosphoguanylyl(3'-&gt;5')guanosine + H(+)</text>
        <dbReference type="Rhea" id="RHEA:24902"/>
        <dbReference type="ChEBI" id="CHEBI:15377"/>
        <dbReference type="ChEBI" id="CHEBI:15378"/>
        <dbReference type="ChEBI" id="CHEBI:58754"/>
        <dbReference type="ChEBI" id="CHEBI:58805"/>
        <dbReference type="EC" id="3.1.4.52"/>
    </reaction>
    <physiologicalReaction direction="left-to-right" evidence="1">
        <dbReference type="Rhea" id="RHEA:24903"/>
    </physiologicalReaction>
</comment>
<dbReference type="Pfam" id="PF13426">
    <property type="entry name" value="PAS_9"/>
    <property type="match status" value="1"/>
</dbReference>
<feature type="domain" description="PAC" evidence="5">
    <location>
        <begin position="338"/>
        <end position="390"/>
    </location>
</feature>
<feature type="domain" description="EAL" evidence="6">
    <location>
        <begin position="565"/>
        <end position="819"/>
    </location>
</feature>
<dbReference type="GO" id="GO:0071111">
    <property type="term" value="F:cyclic-guanylate-specific phosphodiesterase activity"/>
    <property type="evidence" value="ECO:0007669"/>
    <property type="project" value="UniProtKB-EC"/>
</dbReference>
<dbReference type="PROSITE" id="PS50887">
    <property type="entry name" value="GGDEF"/>
    <property type="match status" value="1"/>
</dbReference>
<dbReference type="SUPFAM" id="SSF55073">
    <property type="entry name" value="Nucleotide cyclase"/>
    <property type="match status" value="1"/>
</dbReference>
<dbReference type="CDD" id="cd01949">
    <property type="entry name" value="GGDEF"/>
    <property type="match status" value="1"/>
</dbReference>
<dbReference type="PANTHER" id="PTHR44757:SF2">
    <property type="entry name" value="BIOFILM ARCHITECTURE MAINTENANCE PROTEIN MBAA"/>
    <property type="match status" value="1"/>
</dbReference>
<dbReference type="Pfam" id="PF00072">
    <property type="entry name" value="Response_reg"/>
    <property type="match status" value="1"/>
</dbReference>
<feature type="domain" description="PAC" evidence="5">
    <location>
        <begin position="216"/>
        <end position="268"/>
    </location>
</feature>
<sequence length="821" mass="91587">METSINILIIEDVRADFLMVERHLHRNGLAARCSWAVNAVEIAAALERGKWDLVLSDYNVPGLDFHENLAHIRGRFPNLPVLLVSGSVGEEEAVELLKIGTWDFVLKDNLTRLVPSVRRALAEAAEREALRLAEEGLRLSEERFQLAMRGANDGLWDWNLKSNQVYFSPRWKGMLGYGEGELEASPFTWVNLLHPDDRLPTQARMGEFLKGGDDRIELQFRMRHKGGGDRYIRAPAFLTRDAQGRPERLVGTHIDITEAKEAETSLRQAAAVFTSTLEAVFVIGLGGGILAVNPAFSTISEYPEGEVLSRGMDFLLANQDDRAFHQAIWQAVRENGAWQGEVSFRRRGGDAFPAWLGITSVGDEKGEPINYVGVFTDLSRLKHSEAKLQHLAHHDPLTGLPNRVLLQLRLEHALDRSRRDGRRCAVLFLDLDHFKVVNDSLGHDAGDEVLQVIGHRLRDQMGEADTLARLGGDEFVMVVETVAQAEDAASIAQAMIDVVGTPYRLNDSHEVSLRASVGVSLFPDDGEGADQLIQNADTAVHQAKQEGRNGYRFYTRSLTEKANRRLEMEAGLRRALDLREFVLHYQPLISLTGGRVEGVEALVRWQPPGREIISPYHFIPLAEETGLIVALGDWVLQEACTQMKSWLDLGLRLDKVAVNLSAQQFRLSYLQERIRDILSESGLPPCRLELELTETTIMARGDEAGIQMAALKDQGVHLSIDDFGTGYSSLAYLRRFPLDKLKIDQSFVRDIPHDEGAAEITSTIIAMAKNLKLSVLAEGVETPEQLDFLTGRGCDSCQGFFFSRPLAADDFRHWMDRAAGP</sequence>
<dbReference type="PANTHER" id="PTHR44757">
    <property type="entry name" value="DIGUANYLATE CYCLASE DGCP"/>
    <property type="match status" value="1"/>
</dbReference>
<dbReference type="Gene3D" id="3.30.450.20">
    <property type="entry name" value="PAS domain"/>
    <property type="match status" value="2"/>
</dbReference>
<dbReference type="EMBL" id="AONQ01000032">
    <property type="protein sequence ID" value="EME69546.1"/>
    <property type="molecule type" value="Genomic_DNA"/>
</dbReference>
<dbReference type="Proteomes" id="UP000011744">
    <property type="component" value="Unassembled WGS sequence"/>
</dbReference>
<dbReference type="CDD" id="cd01948">
    <property type="entry name" value="EAL"/>
    <property type="match status" value="1"/>
</dbReference>
<dbReference type="InterPro" id="IPR000014">
    <property type="entry name" value="PAS"/>
</dbReference>
<dbReference type="InterPro" id="IPR052155">
    <property type="entry name" value="Biofilm_reg_signaling"/>
</dbReference>
<dbReference type="InterPro" id="IPR043128">
    <property type="entry name" value="Rev_trsase/Diguanyl_cyclase"/>
</dbReference>
<keyword evidence="2" id="KW-0597">Phosphoprotein</keyword>
<dbReference type="Pfam" id="PF08447">
    <property type="entry name" value="PAS_3"/>
    <property type="match status" value="1"/>
</dbReference>
<feature type="modified residue" description="4-aspartylphosphate" evidence="2">
    <location>
        <position position="57"/>
    </location>
</feature>
<dbReference type="SUPFAM" id="SSF55785">
    <property type="entry name" value="PYP-like sensor domain (PAS domain)"/>
    <property type="match status" value="2"/>
</dbReference>
<dbReference type="Gene3D" id="3.20.20.450">
    <property type="entry name" value="EAL domain"/>
    <property type="match status" value="1"/>
</dbReference>
<feature type="domain" description="GGDEF" evidence="7">
    <location>
        <begin position="422"/>
        <end position="556"/>
    </location>
</feature>
<dbReference type="InterPro" id="IPR029787">
    <property type="entry name" value="Nucleotide_cyclase"/>
</dbReference>
<comment type="caution">
    <text evidence="8">The sequence shown here is derived from an EMBL/GenBank/DDBJ whole genome shotgun (WGS) entry which is preliminary data.</text>
</comment>
<feature type="domain" description="Response regulatory" evidence="3">
    <location>
        <begin position="6"/>
        <end position="122"/>
    </location>
</feature>
<gene>
    <name evidence="8" type="ORF">H261_12869</name>
</gene>
<dbReference type="CDD" id="cd00156">
    <property type="entry name" value="REC"/>
    <property type="match status" value="1"/>
</dbReference>
<evidence type="ECO:0000259" key="4">
    <source>
        <dbReference type="PROSITE" id="PS50112"/>
    </source>
</evidence>
<dbReference type="InterPro" id="IPR035919">
    <property type="entry name" value="EAL_sf"/>
</dbReference>
<dbReference type="InterPro" id="IPR035965">
    <property type="entry name" value="PAS-like_dom_sf"/>
</dbReference>
<evidence type="ECO:0000313" key="9">
    <source>
        <dbReference type="Proteomes" id="UP000011744"/>
    </source>
</evidence>
<dbReference type="InterPro" id="IPR011006">
    <property type="entry name" value="CheY-like_superfamily"/>
</dbReference>
<dbReference type="Pfam" id="PF00990">
    <property type="entry name" value="GGDEF"/>
    <property type="match status" value="1"/>
</dbReference>